<evidence type="ECO:0000256" key="6">
    <source>
        <dbReference type="ARBA" id="ARBA00023122"/>
    </source>
</evidence>
<dbReference type="Pfam" id="PF00291">
    <property type="entry name" value="PALP"/>
    <property type="match status" value="1"/>
</dbReference>
<evidence type="ECO:0000256" key="10">
    <source>
        <dbReference type="ARBA" id="ARBA00045425"/>
    </source>
</evidence>
<dbReference type="PROSITE" id="PS00901">
    <property type="entry name" value="CYS_SYNTHASE"/>
    <property type="match status" value="1"/>
</dbReference>
<organism evidence="15 16">
    <name type="scientific">Oopsacas minuta</name>
    <dbReference type="NCBI Taxonomy" id="111878"/>
    <lineage>
        <taxon>Eukaryota</taxon>
        <taxon>Metazoa</taxon>
        <taxon>Porifera</taxon>
        <taxon>Hexactinellida</taxon>
        <taxon>Hexasterophora</taxon>
        <taxon>Lyssacinosida</taxon>
        <taxon>Leucopsacidae</taxon>
        <taxon>Oopsacas</taxon>
    </lineage>
</organism>
<keyword evidence="6 12" id="KW-0129">CBS domain</keyword>
<dbReference type="GO" id="GO:0004122">
    <property type="term" value="F:cystathionine beta-synthase activity"/>
    <property type="evidence" value="ECO:0007669"/>
    <property type="project" value="UniProtKB-UniRule"/>
</dbReference>
<gene>
    <name evidence="15" type="ORF">LOD99_1975</name>
</gene>
<evidence type="ECO:0000256" key="9">
    <source>
        <dbReference type="ARBA" id="ARBA00026192"/>
    </source>
</evidence>
<evidence type="ECO:0000313" key="15">
    <source>
        <dbReference type="EMBL" id="KAI6655476.1"/>
    </source>
</evidence>
<comment type="similarity">
    <text evidence="3 12">Belongs to the cysteine synthase/cystathionine beta-synthase family.</text>
</comment>
<comment type="catalytic activity">
    <reaction evidence="11 12">
        <text>L-homocysteine + L-serine = L,L-cystathionine + H2O</text>
        <dbReference type="Rhea" id="RHEA:10112"/>
        <dbReference type="ChEBI" id="CHEBI:15377"/>
        <dbReference type="ChEBI" id="CHEBI:33384"/>
        <dbReference type="ChEBI" id="CHEBI:58161"/>
        <dbReference type="ChEBI" id="CHEBI:58199"/>
        <dbReference type="EC" id="4.2.1.22"/>
    </reaction>
</comment>
<dbReference type="CDD" id="cd01561">
    <property type="entry name" value="CBS_like"/>
    <property type="match status" value="1"/>
</dbReference>
<evidence type="ECO:0000313" key="16">
    <source>
        <dbReference type="Proteomes" id="UP001165289"/>
    </source>
</evidence>
<evidence type="ECO:0000256" key="1">
    <source>
        <dbReference type="ARBA" id="ARBA00001933"/>
    </source>
</evidence>
<feature type="domain" description="CBS" evidence="14">
    <location>
        <begin position="380"/>
        <end position="430"/>
    </location>
</feature>
<evidence type="ECO:0000256" key="2">
    <source>
        <dbReference type="ARBA" id="ARBA00005003"/>
    </source>
</evidence>
<accession>A0AAV7K2V2</accession>
<comment type="function">
    <text evidence="10">Hydro-lyase catalyzing the first step of the transsulfuration pathway, where the hydroxyl group of L-serine is displaced by L-homocysteine in a beta-replacement reaction to form L-cystathionine, the precursor of L-cysteine. This catabolic route allows the elimination of L-methionine and the toxic metabolite L-homocysteine. Also involved in the production of hydrogen sulfide, a gasotransmitter with signaling and cytoprotective effects on neurons.</text>
</comment>
<dbReference type="GO" id="GO:0006535">
    <property type="term" value="P:cysteine biosynthetic process from serine"/>
    <property type="evidence" value="ECO:0007669"/>
    <property type="project" value="UniProtKB-UniRule"/>
</dbReference>
<dbReference type="Gene3D" id="3.10.580.10">
    <property type="entry name" value="CBS-domain"/>
    <property type="match status" value="1"/>
</dbReference>
<evidence type="ECO:0000256" key="11">
    <source>
        <dbReference type="ARBA" id="ARBA00047490"/>
    </source>
</evidence>
<dbReference type="PANTHER" id="PTHR10314">
    <property type="entry name" value="CYSTATHIONINE BETA-SYNTHASE"/>
    <property type="match status" value="1"/>
</dbReference>
<keyword evidence="8 12" id="KW-0456">Lyase</keyword>
<evidence type="ECO:0000256" key="12">
    <source>
        <dbReference type="RuleBase" id="RU361204"/>
    </source>
</evidence>
<evidence type="ECO:0000256" key="8">
    <source>
        <dbReference type="ARBA" id="ARBA00023239"/>
    </source>
</evidence>
<dbReference type="Pfam" id="PF00571">
    <property type="entry name" value="CBS"/>
    <property type="match status" value="1"/>
</dbReference>
<keyword evidence="12" id="KW-0028">Amino-acid biosynthesis</keyword>
<dbReference type="Gene3D" id="3.40.50.1100">
    <property type="match status" value="2"/>
</dbReference>
<sequence length="512" mass="56819">MSDEKPADKWLRPDIPCRCTWTLGESKPSPHKCKAFPREKKNIFSSVLDAIGDTPLVRLDRIAKSCNMKCELLGKCEFFNAGGSVKDRIALRMIEEAEEDGQLMQGDTIIEPTSGNTGIGLALACAIKGYRCIIVMPEKMSLEKENVLRGLGAEIIRTPNSASFDEPESHIRVAWDLKNRIPRAHILDQYRNPYNPIAHYDGTANEILHQCDSKIDMVVISAGTGGTITGIGRKIKEKLPNCQIIGVDPVGSILALPDTLNSTIKSYKVEGIGYDFIPTVLERSCIDKWIKVDDKESFLMARRLMREEGLLCGGSCGSVMVATIEAASSLGSGHRCVAILPDSIRNYMTKHLNEDWMIDNEFMQLSPDKYPICLPEKTLKDISISPPTFLEHNAKCIEAINMFKQTEHSQYVIICNENKFMGVVSVHSINSKLFNGPIGVQDPVSLFIDKDILTAPLSTSLRLIIQKMKSTRSLLVYDRDMTDDGNVTKLCVKGIVTEFNLLVEFSGNNASL</sequence>
<dbReference type="AlphaFoldDB" id="A0AAV7K2V2"/>
<evidence type="ECO:0000259" key="14">
    <source>
        <dbReference type="Pfam" id="PF00571"/>
    </source>
</evidence>
<evidence type="ECO:0000256" key="4">
    <source>
        <dbReference type="ARBA" id="ARBA00012041"/>
    </source>
</evidence>
<dbReference type="EC" id="4.2.1.22" evidence="4 12"/>
<comment type="caution">
    <text evidence="15">The sequence shown here is derived from an EMBL/GenBank/DDBJ whole genome shotgun (WGS) entry which is preliminary data.</text>
</comment>
<dbReference type="InterPro" id="IPR005857">
    <property type="entry name" value="Cysta_beta_synth"/>
</dbReference>
<dbReference type="EMBL" id="JAKMXF010000188">
    <property type="protein sequence ID" value="KAI6655476.1"/>
    <property type="molecule type" value="Genomic_DNA"/>
</dbReference>
<proteinExistence type="inferred from homology"/>
<dbReference type="InterPro" id="IPR001926">
    <property type="entry name" value="TrpB-like_PALP"/>
</dbReference>
<dbReference type="InterPro" id="IPR000644">
    <property type="entry name" value="CBS_dom"/>
</dbReference>
<dbReference type="InterPro" id="IPR036052">
    <property type="entry name" value="TrpB-like_PALP_sf"/>
</dbReference>
<comment type="pathway">
    <text evidence="2">Amino-acid biosynthesis; L-cysteine biosynthesis; L-cysteine from L-homocysteine and L-serine: step 1/2.</text>
</comment>
<dbReference type="InterPro" id="IPR046342">
    <property type="entry name" value="CBS_dom_sf"/>
</dbReference>
<evidence type="ECO:0000256" key="3">
    <source>
        <dbReference type="ARBA" id="ARBA00007103"/>
    </source>
</evidence>
<keyword evidence="16" id="KW-1185">Reference proteome</keyword>
<protein>
    <recommendedName>
        <fullName evidence="9 12">Cystathionine beta-synthase</fullName>
        <ecNumber evidence="4 12">4.2.1.22</ecNumber>
    </recommendedName>
</protein>
<keyword evidence="5 12" id="KW-0663">Pyridoxal phosphate</keyword>
<comment type="cofactor">
    <cofactor evidence="1 12">
        <name>pyridoxal 5'-phosphate</name>
        <dbReference type="ChEBI" id="CHEBI:597326"/>
    </cofactor>
</comment>
<dbReference type="SUPFAM" id="SSF54631">
    <property type="entry name" value="CBS-domain pair"/>
    <property type="match status" value="1"/>
</dbReference>
<dbReference type="GO" id="GO:0005737">
    <property type="term" value="C:cytoplasm"/>
    <property type="evidence" value="ECO:0007669"/>
    <property type="project" value="InterPro"/>
</dbReference>
<dbReference type="SUPFAM" id="SSF53686">
    <property type="entry name" value="Tryptophan synthase beta subunit-like PLP-dependent enzymes"/>
    <property type="match status" value="1"/>
</dbReference>
<evidence type="ECO:0000256" key="7">
    <source>
        <dbReference type="ARBA" id="ARBA00023192"/>
    </source>
</evidence>
<evidence type="ECO:0000256" key="5">
    <source>
        <dbReference type="ARBA" id="ARBA00022898"/>
    </source>
</evidence>
<dbReference type="InterPro" id="IPR050214">
    <property type="entry name" value="Cys_Synth/Cystath_Beta-Synth"/>
</dbReference>
<dbReference type="CDD" id="cd02205">
    <property type="entry name" value="CBS_pair_SF"/>
    <property type="match status" value="1"/>
</dbReference>
<keyword evidence="7 12" id="KW-0198">Cysteine biosynthesis</keyword>
<dbReference type="FunFam" id="3.40.50.1100:FF:000118">
    <property type="entry name" value="Related to CYS4-cystathionine beta-synthase"/>
    <property type="match status" value="1"/>
</dbReference>
<reference evidence="15 16" key="1">
    <citation type="journal article" date="2023" name="BMC Biol.">
        <title>The compact genome of the sponge Oopsacas minuta (Hexactinellida) is lacking key metazoan core genes.</title>
        <authorList>
            <person name="Santini S."/>
            <person name="Schenkelaars Q."/>
            <person name="Jourda C."/>
            <person name="Duchesne M."/>
            <person name="Belahbib H."/>
            <person name="Rocher C."/>
            <person name="Selva M."/>
            <person name="Riesgo A."/>
            <person name="Vervoort M."/>
            <person name="Leys S.P."/>
            <person name="Kodjabachian L."/>
            <person name="Le Bivic A."/>
            <person name="Borchiellini C."/>
            <person name="Claverie J.M."/>
            <person name="Renard E."/>
        </authorList>
    </citation>
    <scope>NUCLEOTIDE SEQUENCE [LARGE SCALE GENOMIC DNA]</scope>
    <source>
        <strain evidence="15">SPO-2</strain>
    </source>
</reference>
<dbReference type="GO" id="GO:0019343">
    <property type="term" value="P:cysteine biosynthetic process via cystathionine"/>
    <property type="evidence" value="ECO:0007669"/>
    <property type="project" value="UniProtKB-UniRule"/>
</dbReference>
<evidence type="ECO:0000259" key="13">
    <source>
        <dbReference type="Pfam" id="PF00291"/>
    </source>
</evidence>
<dbReference type="InterPro" id="IPR001216">
    <property type="entry name" value="P-phosphate_BS"/>
</dbReference>
<dbReference type="NCBIfam" id="TIGR01137">
    <property type="entry name" value="cysta_beta"/>
    <property type="match status" value="1"/>
</dbReference>
<dbReference type="FunFam" id="3.40.50.1100:FF:000003">
    <property type="entry name" value="Cystathionine beta-synthase"/>
    <property type="match status" value="1"/>
</dbReference>
<name>A0AAV7K2V2_9METZ</name>
<feature type="domain" description="Tryptophan synthase beta chain-like PALP" evidence="13">
    <location>
        <begin position="48"/>
        <end position="342"/>
    </location>
</feature>
<dbReference type="Proteomes" id="UP001165289">
    <property type="component" value="Unassembled WGS sequence"/>
</dbReference>